<dbReference type="InterPro" id="IPR005225">
    <property type="entry name" value="Small_GTP-bd"/>
</dbReference>
<accession>A0A812APJ4</accession>
<dbReference type="Proteomes" id="UP000597762">
    <property type="component" value="Unassembled WGS sequence"/>
</dbReference>
<dbReference type="SMART" id="SM00173">
    <property type="entry name" value="RAS"/>
    <property type="match status" value="1"/>
</dbReference>
<dbReference type="InterPro" id="IPR027417">
    <property type="entry name" value="P-loop_NTPase"/>
</dbReference>
<organism evidence="3 4">
    <name type="scientific">Acanthosepion pharaonis</name>
    <name type="common">Pharaoh cuttlefish</name>
    <name type="synonym">Sepia pharaonis</name>
    <dbReference type="NCBI Taxonomy" id="158019"/>
    <lineage>
        <taxon>Eukaryota</taxon>
        <taxon>Metazoa</taxon>
        <taxon>Spiralia</taxon>
        <taxon>Lophotrochozoa</taxon>
        <taxon>Mollusca</taxon>
        <taxon>Cephalopoda</taxon>
        <taxon>Coleoidea</taxon>
        <taxon>Decapodiformes</taxon>
        <taxon>Sepiida</taxon>
        <taxon>Sepiina</taxon>
        <taxon>Sepiidae</taxon>
        <taxon>Acanthosepion</taxon>
    </lineage>
</organism>
<dbReference type="GO" id="GO:0005525">
    <property type="term" value="F:GTP binding"/>
    <property type="evidence" value="ECO:0007669"/>
    <property type="project" value="UniProtKB-KW"/>
</dbReference>
<dbReference type="SUPFAM" id="SSF52540">
    <property type="entry name" value="P-loop containing nucleoside triphosphate hydrolases"/>
    <property type="match status" value="1"/>
</dbReference>
<keyword evidence="2" id="KW-0342">GTP-binding</keyword>
<dbReference type="InterPro" id="IPR001806">
    <property type="entry name" value="Small_GTPase"/>
</dbReference>
<proteinExistence type="predicted"/>
<evidence type="ECO:0000256" key="1">
    <source>
        <dbReference type="ARBA" id="ARBA00022741"/>
    </source>
</evidence>
<keyword evidence="1" id="KW-0547">Nucleotide-binding</keyword>
<dbReference type="NCBIfam" id="TIGR00231">
    <property type="entry name" value="small_GTP"/>
    <property type="match status" value="1"/>
</dbReference>
<dbReference type="Pfam" id="PF00071">
    <property type="entry name" value="Ras"/>
    <property type="match status" value="1"/>
</dbReference>
<gene>
    <name evidence="3" type="ORF">SPHA_3185</name>
</gene>
<protein>
    <submittedName>
        <fullName evidence="3">IFT27</fullName>
    </submittedName>
</protein>
<evidence type="ECO:0000313" key="4">
    <source>
        <dbReference type="Proteomes" id="UP000597762"/>
    </source>
</evidence>
<name>A0A812APJ4_ACAPH</name>
<dbReference type="AlphaFoldDB" id="A0A812APJ4"/>
<dbReference type="EMBL" id="CAHIKZ030000093">
    <property type="protein sequence ID" value="CAE1151613.1"/>
    <property type="molecule type" value="Genomic_DNA"/>
</dbReference>
<dbReference type="InterPro" id="IPR050227">
    <property type="entry name" value="Rab"/>
</dbReference>
<dbReference type="PROSITE" id="PS51419">
    <property type="entry name" value="RAB"/>
    <property type="match status" value="1"/>
</dbReference>
<keyword evidence="4" id="KW-1185">Reference proteome</keyword>
<dbReference type="Gene3D" id="3.40.50.300">
    <property type="entry name" value="P-loop containing nucleotide triphosphate hydrolases"/>
    <property type="match status" value="1"/>
</dbReference>
<dbReference type="PANTHER" id="PTHR47977">
    <property type="entry name" value="RAS-RELATED PROTEIN RAB"/>
    <property type="match status" value="1"/>
</dbReference>
<sequence length="223" mass="25056">MPFRTWLELHASVQSHCGPIIYYFSTSGADVNDMATVLYAKLLVLGSSAVGKTALCQSFQNDGTHFSKNYNMTTNVDILVKSMKVPGTKYNVEFLLIDTPSKDCFSQMVHKFYNNASLLAMVYDITNIKSFEECTQLFNEIKAIKTNPSLASLPCVLIGNKSDLSQQRKVTTKEGEALAKKFDAELFECSVKEMQNVDSPFIYLADIYCKKYEKSLEYFSTLG</sequence>
<dbReference type="SMART" id="SM00174">
    <property type="entry name" value="RHO"/>
    <property type="match status" value="1"/>
</dbReference>
<reference evidence="3" key="1">
    <citation type="submission" date="2021-01" db="EMBL/GenBank/DDBJ databases">
        <authorList>
            <person name="Li R."/>
            <person name="Bekaert M."/>
        </authorList>
    </citation>
    <scope>NUCLEOTIDE SEQUENCE</scope>
    <source>
        <strain evidence="3">Farmed</strain>
    </source>
</reference>
<comment type="caution">
    <text evidence="3">The sequence shown here is derived from an EMBL/GenBank/DDBJ whole genome shotgun (WGS) entry which is preliminary data.</text>
</comment>
<dbReference type="SMART" id="SM00175">
    <property type="entry name" value="RAB"/>
    <property type="match status" value="1"/>
</dbReference>
<dbReference type="PRINTS" id="PR00449">
    <property type="entry name" value="RASTRNSFRMNG"/>
</dbReference>
<dbReference type="OrthoDB" id="265044at2759"/>
<evidence type="ECO:0000313" key="3">
    <source>
        <dbReference type="EMBL" id="CAE1151613.1"/>
    </source>
</evidence>
<evidence type="ECO:0000256" key="2">
    <source>
        <dbReference type="ARBA" id="ARBA00023134"/>
    </source>
</evidence>
<dbReference type="GO" id="GO:0003924">
    <property type="term" value="F:GTPase activity"/>
    <property type="evidence" value="ECO:0007669"/>
    <property type="project" value="InterPro"/>
</dbReference>
<dbReference type="PROSITE" id="PS51421">
    <property type="entry name" value="RAS"/>
    <property type="match status" value="1"/>
</dbReference>